<feature type="compositionally biased region" description="Acidic residues" evidence="1">
    <location>
        <begin position="249"/>
        <end position="269"/>
    </location>
</feature>
<accession>A0A3R7LR66</accession>
<feature type="compositionally biased region" description="Basic and acidic residues" evidence="1">
    <location>
        <begin position="7"/>
        <end position="23"/>
    </location>
</feature>
<protein>
    <submittedName>
        <fullName evidence="2">Uncharacterized protein</fullName>
    </submittedName>
</protein>
<evidence type="ECO:0000313" key="2">
    <source>
        <dbReference type="EMBL" id="ROT62248.1"/>
    </source>
</evidence>
<name>A0A3R7LR66_PENVA</name>
<dbReference type="AlphaFoldDB" id="A0A3R7LR66"/>
<dbReference type="EMBL" id="QCYY01003747">
    <property type="protein sequence ID" value="ROT62248.1"/>
    <property type="molecule type" value="Genomic_DNA"/>
</dbReference>
<feature type="compositionally biased region" description="Basic and acidic residues" evidence="1">
    <location>
        <begin position="238"/>
        <end position="248"/>
    </location>
</feature>
<feature type="region of interest" description="Disordered" evidence="1">
    <location>
        <begin position="399"/>
        <end position="458"/>
    </location>
</feature>
<reference evidence="2 3" key="2">
    <citation type="submission" date="2019-01" db="EMBL/GenBank/DDBJ databases">
        <title>The decoding of complex shrimp genome reveals the adaptation for benthos swimmer, frequently molting mechanism and breeding impact on genome.</title>
        <authorList>
            <person name="Sun Y."/>
            <person name="Gao Y."/>
            <person name="Yu Y."/>
        </authorList>
    </citation>
    <scope>NUCLEOTIDE SEQUENCE [LARGE SCALE GENOMIC DNA]</scope>
    <source>
        <tissue evidence="2">Muscle</tissue>
    </source>
</reference>
<dbReference type="STRING" id="6689.A0A3R7LR66"/>
<feature type="compositionally biased region" description="Acidic residues" evidence="1">
    <location>
        <begin position="420"/>
        <end position="433"/>
    </location>
</feature>
<comment type="caution">
    <text evidence="2">The sequence shown here is derived from an EMBL/GenBank/DDBJ whole genome shotgun (WGS) entry which is preliminary data.</text>
</comment>
<evidence type="ECO:0000313" key="3">
    <source>
        <dbReference type="Proteomes" id="UP000283509"/>
    </source>
</evidence>
<reference evidence="2 3" key="1">
    <citation type="submission" date="2018-04" db="EMBL/GenBank/DDBJ databases">
        <authorList>
            <person name="Zhang X."/>
            <person name="Yuan J."/>
            <person name="Li F."/>
            <person name="Xiang J."/>
        </authorList>
    </citation>
    <scope>NUCLEOTIDE SEQUENCE [LARGE SCALE GENOMIC DNA]</scope>
    <source>
        <tissue evidence="2">Muscle</tissue>
    </source>
</reference>
<feature type="compositionally biased region" description="Basic and acidic residues" evidence="1">
    <location>
        <begin position="176"/>
        <end position="205"/>
    </location>
</feature>
<keyword evidence="3" id="KW-1185">Reference proteome</keyword>
<feature type="compositionally biased region" description="Basic and acidic residues" evidence="1">
    <location>
        <begin position="66"/>
        <end position="78"/>
    </location>
</feature>
<feature type="region of interest" description="Disordered" evidence="1">
    <location>
        <begin position="130"/>
        <end position="271"/>
    </location>
</feature>
<organism evidence="2 3">
    <name type="scientific">Penaeus vannamei</name>
    <name type="common">Whiteleg shrimp</name>
    <name type="synonym">Litopenaeus vannamei</name>
    <dbReference type="NCBI Taxonomy" id="6689"/>
    <lineage>
        <taxon>Eukaryota</taxon>
        <taxon>Metazoa</taxon>
        <taxon>Ecdysozoa</taxon>
        <taxon>Arthropoda</taxon>
        <taxon>Crustacea</taxon>
        <taxon>Multicrustacea</taxon>
        <taxon>Malacostraca</taxon>
        <taxon>Eumalacostraca</taxon>
        <taxon>Eucarida</taxon>
        <taxon>Decapoda</taxon>
        <taxon>Dendrobranchiata</taxon>
        <taxon>Penaeoidea</taxon>
        <taxon>Penaeidae</taxon>
        <taxon>Penaeus</taxon>
    </lineage>
</organism>
<feature type="compositionally biased region" description="Acidic residues" evidence="1">
    <location>
        <begin position="446"/>
        <end position="458"/>
    </location>
</feature>
<feature type="region of interest" description="Disordered" evidence="1">
    <location>
        <begin position="1"/>
        <end position="105"/>
    </location>
</feature>
<gene>
    <name evidence="2" type="ORF">C7M84_019919</name>
</gene>
<evidence type="ECO:0000256" key="1">
    <source>
        <dbReference type="SAM" id="MobiDB-lite"/>
    </source>
</evidence>
<proteinExistence type="predicted"/>
<feature type="compositionally biased region" description="Acidic residues" evidence="1">
    <location>
        <begin position="206"/>
        <end position="237"/>
    </location>
</feature>
<feature type="compositionally biased region" description="Acidic residues" evidence="1">
    <location>
        <begin position="79"/>
        <end position="104"/>
    </location>
</feature>
<feature type="region of interest" description="Disordered" evidence="1">
    <location>
        <begin position="339"/>
        <end position="376"/>
    </location>
</feature>
<dbReference type="Proteomes" id="UP000283509">
    <property type="component" value="Unassembled WGS sequence"/>
</dbReference>
<sequence>MSGPPGGREDEVYDDDRYFDHGNSHMQNRNAGQGHYYQETGDYCRTREDDAGGEDYEDNYYQNQHPEGRGYRQGRETDANEFEERDENGDDYEENEEFEDDGEPVDCNVAVENDEEYEVVEDDEYEVVQEDAEYEVVRDDEYGEYEVVQDRSSDCGGSEGQVRGYSSDESEEENEPEHCENEVYEHRTRDVDREGEENDVRNKEAQEEEEEEQEERIEESDEEPMENDVEADDEQSVEDEHPNDNDREVYEDEGERETIEREEEGEDMDQVNKVKIKKEAICEDEAMSDEEYGDYDNFLPLQCLETSMETPKDELPIAPPPEEKLFTCKCEEKFSNKKGLKSHTMKYHTSVSASRPRPRLTANGHQTRTSLGSSSLSNIGLKAKTKSFPTSSQLLRHAQKLGFSFDNREERKAFSPKSEPEDDDEPETYEEDGPGGPSIYIRVKEEDTDIDQEEIYCE</sequence>